<sequence length="249" mass="27130">MKEYIENTILRICSGGIGNTSYRRPLVTCARADDPLFAELKKAVGPEHLLPQDLLPGAASVVAFFLPFTKELAALNRKSPYVAREWAEAYYETNLLIKLICEKLTAGLAARGVKAAWQQPTHNFDQEKLVSFWSHKHVAYICGAGTFGLHQMLITPYGCAGRLGSLVLDQPLAPSPRPEGRHCLYLREGKCLACVKSCPSGALTPEGLDKQKCYSYLLEVDTYYNDLGTCDACGKCAAGGPCAILEPGD</sequence>
<dbReference type="EMBL" id="CAADRN010000034">
    <property type="protein sequence ID" value="VFU11645.1"/>
    <property type="molecule type" value="Genomic_DNA"/>
</dbReference>
<dbReference type="EC" id="1.1.-.-" evidence="1"/>
<dbReference type="SUPFAM" id="SSF46548">
    <property type="entry name" value="alpha-helical ferredoxin"/>
    <property type="match status" value="1"/>
</dbReference>
<name>A0A485LUJ1_9ZZZZ</name>
<evidence type="ECO:0000313" key="1">
    <source>
        <dbReference type="EMBL" id="VFU11645.1"/>
    </source>
</evidence>
<dbReference type="AlphaFoldDB" id="A0A485LUJ1"/>
<dbReference type="PANTHER" id="PTHR42827">
    <property type="entry name" value="IRON-SULFUR CLUSTER-BINDING PROTEIN-RELATED"/>
    <property type="match status" value="1"/>
</dbReference>
<dbReference type="GO" id="GO:0016491">
    <property type="term" value="F:oxidoreductase activity"/>
    <property type="evidence" value="ECO:0007669"/>
    <property type="project" value="UniProtKB-KW"/>
</dbReference>
<keyword evidence="1" id="KW-0560">Oxidoreductase</keyword>
<proteinExistence type="predicted"/>
<protein>
    <submittedName>
        <fullName evidence="1">Epoxyqueuosine reductase</fullName>
        <ecNumber evidence="1">1.1.-.-</ecNumber>
    </submittedName>
</protein>
<organism evidence="1">
    <name type="scientific">anaerobic digester metagenome</name>
    <dbReference type="NCBI Taxonomy" id="1263854"/>
    <lineage>
        <taxon>unclassified sequences</taxon>
        <taxon>metagenomes</taxon>
        <taxon>ecological metagenomes</taxon>
    </lineage>
</organism>
<gene>
    <name evidence="1" type="primary">queG</name>
    <name evidence="1" type="ORF">SCFA_1290009</name>
</gene>
<accession>A0A485LUJ1</accession>
<reference evidence="1" key="1">
    <citation type="submission" date="2019-03" db="EMBL/GenBank/DDBJ databases">
        <authorList>
            <person name="Hao L."/>
        </authorList>
    </citation>
    <scope>NUCLEOTIDE SEQUENCE</scope>
</reference>
<dbReference type="PANTHER" id="PTHR42827:SF1">
    <property type="entry name" value="IRON-SULFUR CLUSTER-BINDING PROTEIN"/>
    <property type="match status" value="1"/>
</dbReference>